<evidence type="ECO:0000313" key="3">
    <source>
        <dbReference type="Proteomes" id="UP000229459"/>
    </source>
</evidence>
<feature type="domain" description="Glycosyltransferase 2-like" evidence="1">
    <location>
        <begin position="5"/>
        <end position="112"/>
    </location>
</feature>
<dbReference type="Pfam" id="PF00535">
    <property type="entry name" value="Glycos_transf_2"/>
    <property type="match status" value="1"/>
</dbReference>
<evidence type="ECO:0000259" key="1">
    <source>
        <dbReference type="Pfam" id="PF00535"/>
    </source>
</evidence>
<dbReference type="PANTHER" id="PTHR43179">
    <property type="entry name" value="RHAMNOSYLTRANSFERASE WBBL"/>
    <property type="match status" value="1"/>
</dbReference>
<dbReference type="InterPro" id="IPR001173">
    <property type="entry name" value="Glyco_trans_2-like"/>
</dbReference>
<evidence type="ECO:0000313" key="2">
    <source>
        <dbReference type="EMBL" id="PIP53389.1"/>
    </source>
</evidence>
<dbReference type="PANTHER" id="PTHR43179:SF7">
    <property type="entry name" value="RHAMNOSYLTRANSFERASE WBBL"/>
    <property type="match status" value="1"/>
</dbReference>
<accession>A0A2H0B6Y1</accession>
<keyword evidence="2" id="KW-0808">Transferase</keyword>
<name>A0A2H0B6Y1_9BACT</name>
<dbReference type="GO" id="GO:0016740">
    <property type="term" value="F:transferase activity"/>
    <property type="evidence" value="ECO:0007669"/>
    <property type="project" value="UniProtKB-KW"/>
</dbReference>
<comment type="caution">
    <text evidence="2">The sequence shown here is derived from an EMBL/GenBank/DDBJ whole genome shotgun (WGS) entry which is preliminary data.</text>
</comment>
<organism evidence="2 3">
    <name type="scientific">Candidatus Beckwithbacteria bacterium CG23_combo_of_CG06-09_8_20_14_all_34_8</name>
    <dbReference type="NCBI Taxonomy" id="1974497"/>
    <lineage>
        <taxon>Bacteria</taxon>
        <taxon>Candidatus Beckwithiibacteriota</taxon>
    </lineage>
</organism>
<dbReference type="CDD" id="cd04186">
    <property type="entry name" value="GT_2_like_c"/>
    <property type="match status" value="1"/>
</dbReference>
<dbReference type="SUPFAM" id="SSF53448">
    <property type="entry name" value="Nucleotide-diphospho-sugar transferases"/>
    <property type="match status" value="1"/>
</dbReference>
<proteinExistence type="predicted"/>
<dbReference type="Proteomes" id="UP000229459">
    <property type="component" value="Unassembled WGS sequence"/>
</dbReference>
<dbReference type="EMBL" id="PCSR01000029">
    <property type="protein sequence ID" value="PIP53389.1"/>
    <property type="molecule type" value="Genomic_DNA"/>
</dbReference>
<protein>
    <submittedName>
        <fullName evidence="2">Glycosyl transferase family 2</fullName>
    </submittedName>
</protein>
<sequence>MTQLSIIIVSYNTKDILANCLNLIDKSDLDKSLFETIIIDNGSNDGSIEMVEKLKSKNSYIKLIRNYTNIGFGAANNKAIRMAKSEYILLLNSDVMVDKDTILKQIQFMKEHLEYSASTCKLMLPDNKMDPACHRGFPTVWASLSYFAKLEKILPKTKIFGQYHQGFLNLDKIHDIDAISGAFFMIKKSVFDKIGLFDEGFFMYGEDLDLCLRIKQHGFKIGFNSDNSAIHLKGKSGRKKTDKLINNSSLQKTNYHFWNAMWLFYQKHYLKKYPRITNLIVKQVINMQRKKYER</sequence>
<gene>
    <name evidence="2" type="ORF">COX08_01235</name>
</gene>
<dbReference type="Gene3D" id="3.90.550.10">
    <property type="entry name" value="Spore Coat Polysaccharide Biosynthesis Protein SpsA, Chain A"/>
    <property type="match status" value="1"/>
</dbReference>
<dbReference type="AlphaFoldDB" id="A0A2H0B6Y1"/>
<dbReference type="InterPro" id="IPR029044">
    <property type="entry name" value="Nucleotide-diphossugar_trans"/>
</dbReference>
<reference evidence="2 3" key="1">
    <citation type="submission" date="2017-09" db="EMBL/GenBank/DDBJ databases">
        <title>Depth-based differentiation of microbial function through sediment-hosted aquifers and enrichment of novel symbionts in the deep terrestrial subsurface.</title>
        <authorList>
            <person name="Probst A.J."/>
            <person name="Ladd B."/>
            <person name="Jarett J.K."/>
            <person name="Geller-Mcgrath D.E."/>
            <person name="Sieber C.M."/>
            <person name="Emerson J.B."/>
            <person name="Anantharaman K."/>
            <person name="Thomas B.C."/>
            <person name="Malmstrom R."/>
            <person name="Stieglmeier M."/>
            <person name="Klingl A."/>
            <person name="Woyke T."/>
            <person name="Ryan C.M."/>
            <person name="Banfield J.F."/>
        </authorList>
    </citation>
    <scope>NUCLEOTIDE SEQUENCE [LARGE SCALE GENOMIC DNA]</scope>
    <source>
        <strain evidence="2">CG23_combo_of_CG06-09_8_20_14_all_34_8</strain>
    </source>
</reference>